<dbReference type="Proteomes" id="UP000193396">
    <property type="component" value="Unassembled WGS sequence"/>
</dbReference>
<dbReference type="Gene3D" id="3.40.640.10">
    <property type="entry name" value="Type I PLP-dependent aspartate aminotransferase-like (Major domain)"/>
    <property type="match status" value="1"/>
</dbReference>
<dbReference type="SUPFAM" id="SSF46785">
    <property type="entry name" value="Winged helix' DNA-binding domain"/>
    <property type="match status" value="1"/>
</dbReference>
<protein>
    <submittedName>
        <fullName evidence="7">GntR family transcriptional regulator</fullName>
    </submittedName>
</protein>
<dbReference type="STRING" id="1293890.TALK_11640"/>
<dbReference type="InterPro" id="IPR015421">
    <property type="entry name" value="PyrdxlP-dep_Trfase_major"/>
</dbReference>
<dbReference type="InterPro" id="IPR000524">
    <property type="entry name" value="Tscrpt_reg_HTH_GntR"/>
</dbReference>
<dbReference type="CDD" id="cd07377">
    <property type="entry name" value="WHTH_GntR"/>
    <property type="match status" value="1"/>
</dbReference>
<evidence type="ECO:0000259" key="6">
    <source>
        <dbReference type="PROSITE" id="PS50949"/>
    </source>
</evidence>
<dbReference type="PROSITE" id="PS50949">
    <property type="entry name" value="HTH_GNTR"/>
    <property type="match status" value="1"/>
</dbReference>
<evidence type="ECO:0000256" key="2">
    <source>
        <dbReference type="ARBA" id="ARBA00022898"/>
    </source>
</evidence>
<dbReference type="InterPro" id="IPR051446">
    <property type="entry name" value="HTH_trans_reg/aminotransferase"/>
</dbReference>
<dbReference type="GO" id="GO:0030170">
    <property type="term" value="F:pyridoxal phosphate binding"/>
    <property type="evidence" value="ECO:0007669"/>
    <property type="project" value="InterPro"/>
</dbReference>
<evidence type="ECO:0000256" key="4">
    <source>
        <dbReference type="ARBA" id="ARBA00023125"/>
    </source>
</evidence>
<dbReference type="InterPro" id="IPR036390">
    <property type="entry name" value="WH_DNA-bd_sf"/>
</dbReference>
<dbReference type="GO" id="GO:0003677">
    <property type="term" value="F:DNA binding"/>
    <property type="evidence" value="ECO:0007669"/>
    <property type="project" value="UniProtKB-KW"/>
</dbReference>
<evidence type="ECO:0000313" key="8">
    <source>
        <dbReference type="Proteomes" id="UP000193396"/>
    </source>
</evidence>
<reference evidence="7 8" key="1">
    <citation type="submission" date="2014-03" db="EMBL/GenBank/DDBJ databases">
        <title>The draft genome sequence of Thalassospira alkalitolerans JCM 18968.</title>
        <authorList>
            <person name="Lai Q."/>
            <person name="Shao Z."/>
        </authorList>
    </citation>
    <scope>NUCLEOTIDE SEQUENCE [LARGE SCALE GENOMIC DNA]</scope>
    <source>
        <strain evidence="7 8">JCM 18968</strain>
    </source>
</reference>
<evidence type="ECO:0000256" key="3">
    <source>
        <dbReference type="ARBA" id="ARBA00023015"/>
    </source>
</evidence>
<dbReference type="RefSeq" id="WP_085619022.1">
    <property type="nucleotide sequence ID" value="NZ_JBLXHE010000008.1"/>
</dbReference>
<dbReference type="CDD" id="cd00609">
    <property type="entry name" value="AAT_like"/>
    <property type="match status" value="1"/>
</dbReference>
<gene>
    <name evidence="7" type="ORF">TALK_11640</name>
</gene>
<accession>A0A1Y2LDJ5</accession>
<dbReference type="Pfam" id="PF00155">
    <property type="entry name" value="Aminotran_1_2"/>
    <property type="match status" value="1"/>
</dbReference>
<evidence type="ECO:0000313" key="7">
    <source>
        <dbReference type="EMBL" id="OSQ47709.1"/>
    </source>
</evidence>
<keyword evidence="2" id="KW-0663">Pyridoxal phosphate</keyword>
<dbReference type="SUPFAM" id="SSF53383">
    <property type="entry name" value="PLP-dependent transferases"/>
    <property type="match status" value="1"/>
</dbReference>
<dbReference type="InterPro" id="IPR004839">
    <property type="entry name" value="Aminotransferase_I/II_large"/>
</dbReference>
<dbReference type="InterPro" id="IPR015424">
    <property type="entry name" value="PyrdxlP-dep_Trfase"/>
</dbReference>
<comment type="similarity">
    <text evidence="1">In the C-terminal section; belongs to the class-I pyridoxal-phosphate-dependent aminotransferase family.</text>
</comment>
<evidence type="ECO:0000256" key="1">
    <source>
        <dbReference type="ARBA" id="ARBA00005384"/>
    </source>
</evidence>
<dbReference type="AlphaFoldDB" id="A0A1Y2LDJ5"/>
<keyword evidence="4" id="KW-0238">DNA-binding</keyword>
<keyword evidence="5" id="KW-0804">Transcription</keyword>
<name>A0A1Y2LDJ5_9PROT</name>
<comment type="caution">
    <text evidence="7">The sequence shown here is derived from an EMBL/GenBank/DDBJ whole genome shotgun (WGS) entry which is preliminary data.</text>
</comment>
<feature type="domain" description="HTH gntR-type" evidence="6">
    <location>
        <begin position="14"/>
        <end position="82"/>
    </location>
</feature>
<dbReference type="Pfam" id="PF00392">
    <property type="entry name" value="GntR"/>
    <property type="match status" value="1"/>
</dbReference>
<dbReference type="SMART" id="SM00345">
    <property type="entry name" value="HTH_GNTR"/>
    <property type="match status" value="1"/>
</dbReference>
<dbReference type="Gene3D" id="1.10.10.10">
    <property type="entry name" value="Winged helix-like DNA-binding domain superfamily/Winged helix DNA-binding domain"/>
    <property type="match status" value="1"/>
</dbReference>
<keyword evidence="8" id="KW-1185">Reference proteome</keyword>
<dbReference type="PANTHER" id="PTHR46577">
    <property type="entry name" value="HTH-TYPE TRANSCRIPTIONAL REGULATORY PROTEIN GABR"/>
    <property type="match status" value="1"/>
</dbReference>
<dbReference type="InterPro" id="IPR036388">
    <property type="entry name" value="WH-like_DNA-bd_sf"/>
</dbReference>
<keyword evidence="3" id="KW-0805">Transcription regulation</keyword>
<dbReference type="PANTHER" id="PTHR46577:SF1">
    <property type="entry name" value="HTH-TYPE TRANSCRIPTIONAL REGULATORY PROTEIN GABR"/>
    <property type="match status" value="1"/>
</dbReference>
<organism evidence="7 8">
    <name type="scientific">Thalassospira alkalitolerans</name>
    <dbReference type="NCBI Taxonomy" id="1293890"/>
    <lineage>
        <taxon>Bacteria</taxon>
        <taxon>Pseudomonadati</taxon>
        <taxon>Pseudomonadota</taxon>
        <taxon>Alphaproteobacteria</taxon>
        <taxon>Rhodospirillales</taxon>
        <taxon>Thalassospiraceae</taxon>
        <taxon>Thalassospira</taxon>
    </lineage>
</organism>
<sequence>MLNITLDDPASSGQTLQQQLHQGLVDAILEGRLPMHEPLPSTRDLATSLKVSRNTVMLVYQRLMDDGYLTAVWRRGHFVNEQYIRQQLRLRVDTRTASLFSPERDPKLWERHLGFRPSAARNIVKPGNWRDFPYPFIYGQVAVDKTTISRWRDSMRLAGSLAHSASWVGDQVDMDDPKLLEQIITRILPHRGLRAHPEQMLITIGAQNALFLVGQLLAGKGRRVGVENPGYVDARNIFAASGADIVPLPIDSEGVVPSSAMNGCDMVYVTPSHQCPTSVTMSLDRRLQLVERSRREDFILVEDDYEHELNYLGNQRAALKSYDNSGHIIYIGSLTKLMFPGLRVGYIVADSELITELRALRRLSYRHPSGQDQRAMALFMGEGHLDAHLRRTRDRLADKWQIMQSELASQLPDIHFTPTAGGSAFWVTLPKGIDAWAVHREAARRGVLIEPGDVHYVDGATAPRNHMRLGFAAIDRGQIAAGISQLRDAIMTVTAEKDKGTATQ</sequence>
<evidence type="ECO:0000256" key="5">
    <source>
        <dbReference type="ARBA" id="ARBA00023163"/>
    </source>
</evidence>
<dbReference type="GO" id="GO:0003700">
    <property type="term" value="F:DNA-binding transcription factor activity"/>
    <property type="evidence" value="ECO:0007669"/>
    <property type="project" value="InterPro"/>
</dbReference>
<proteinExistence type="inferred from homology"/>
<dbReference type="EMBL" id="JFKB01000007">
    <property type="protein sequence ID" value="OSQ47709.1"/>
    <property type="molecule type" value="Genomic_DNA"/>
</dbReference>
<dbReference type="OrthoDB" id="9808770at2"/>